<proteinExistence type="predicted"/>
<name>A0A2D0JKD6_9GAMM</name>
<reference evidence="1 3" key="1">
    <citation type="journal article" date="2017" name="Nat. Microbiol.">
        <title>Natural product diversity associated with the nematode symbionts Photorhabdus and Xenorhabdus.</title>
        <authorList>
            <person name="Tobias N.J."/>
            <person name="Wolff H."/>
            <person name="Djahanschiri B."/>
            <person name="Grundmann F."/>
            <person name="Kronenwerth M."/>
            <person name="Shi Y.M."/>
            <person name="Simonyi S."/>
            <person name="Grun P."/>
            <person name="Shapiro-Ilan D."/>
            <person name="Pidot S.J."/>
            <person name="Stinear T.P."/>
            <person name="Ebersberger I."/>
            <person name="Bode H.B."/>
        </authorList>
    </citation>
    <scope>NUCLEOTIDE SEQUENCE [LARGE SCALE GENOMIC DNA]</scope>
    <source>
        <strain evidence="1 3">DSM 17902</strain>
    </source>
</reference>
<comment type="caution">
    <text evidence="1">The sequence shown here is derived from an EMBL/GenBank/DDBJ whole genome shotgun (WGS) entry which is preliminary data.</text>
</comment>
<dbReference type="Proteomes" id="UP000221980">
    <property type="component" value="Unassembled WGS sequence"/>
</dbReference>
<accession>A0A2D0JKD6</accession>
<evidence type="ECO:0000313" key="3">
    <source>
        <dbReference type="Proteomes" id="UP000221980"/>
    </source>
</evidence>
<organism evidence="1 3">
    <name type="scientific">Xenorhabdus miraniensis</name>
    <dbReference type="NCBI Taxonomy" id="351674"/>
    <lineage>
        <taxon>Bacteria</taxon>
        <taxon>Pseudomonadati</taxon>
        <taxon>Pseudomonadota</taxon>
        <taxon>Gammaproteobacteria</taxon>
        <taxon>Enterobacterales</taxon>
        <taxon>Morganellaceae</taxon>
        <taxon>Xenorhabdus</taxon>
    </lineage>
</organism>
<protein>
    <submittedName>
        <fullName evidence="1">Uncharacterized protein</fullName>
    </submittedName>
</protein>
<sequence>MFQPQYRLPNGTQPGFQFITGSNIVVPVFPDWLWQGVAIHFTVPGQGHGLNAGKAGRQHIFRQAGGEIPNQDIIRQGTLCDQIRGQYFIPVMFMDNHHRLSDLRVGSKGIFDFPQLNAETADFDLKIIAPKVFDIAVRQPATEIPGLVHAGIRIREEGIGQETLFRQFRAVQIATGDTRSTDMNFTHCPHRNKLPVRIKQINPGIANGPANRD</sequence>
<dbReference type="EMBL" id="NITZ01000020">
    <property type="protein sequence ID" value="PHM47341.1"/>
    <property type="molecule type" value="Genomic_DNA"/>
</dbReference>
<evidence type="ECO:0000313" key="2">
    <source>
        <dbReference type="EMBL" id="PHM47341.1"/>
    </source>
</evidence>
<keyword evidence="3" id="KW-1185">Reference proteome</keyword>
<gene>
    <name evidence="2" type="ORF">Xmir_03397</name>
    <name evidence="1" type="ORF">Xmir_04087</name>
</gene>
<dbReference type="AntiFam" id="ANF00178">
    <property type="entry name" value="Shadow ORF (opposite dhbF)"/>
</dbReference>
<dbReference type="AlphaFoldDB" id="A0A2D0JKD6"/>
<dbReference type="EMBL" id="NITZ01000036">
    <property type="protein sequence ID" value="PHM46609.1"/>
    <property type="molecule type" value="Genomic_DNA"/>
</dbReference>
<evidence type="ECO:0000313" key="1">
    <source>
        <dbReference type="EMBL" id="PHM46609.1"/>
    </source>
</evidence>